<dbReference type="EMBL" id="BARU01032680">
    <property type="protein sequence ID" value="GAH73812.1"/>
    <property type="molecule type" value="Genomic_DNA"/>
</dbReference>
<protein>
    <submittedName>
        <fullName evidence="1">Uncharacterized protein</fullName>
    </submittedName>
</protein>
<feature type="non-terminal residue" evidence="1">
    <location>
        <position position="1"/>
    </location>
</feature>
<evidence type="ECO:0000313" key="1">
    <source>
        <dbReference type="EMBL" id="GAH73812.1"/>
    </source>
</evidence>
<dbReference type="AlphaFoldDB" id="X1HWG8"/>
<accession>X1HWG8</accession>
<comment type="caution">
    <text evidence="1">The sequence shown here is derived from an EMBL/GenBank/DDBJ whole genome shotgun (WGS) entry which is preliminary data.</text>
</comment>
<proteinExistence type="predicted"/>
<organism evidence="1">
    <name type="scientific">marine sediment metagenome</name>
    <dbReference type="NCBI Taxonomy" id="412755"/>
    <lineage>
        <taxon>unclassified sequences</taxon>
        <taxon>metagenomes</taxon>
        <taxon>ecological metagenomes</taxon>
    </lineage>
</organism>
<sequence length="36" mass="4097">IAMRLKGYRKAKLPNAVLDLGIQSINWNPEAFQRLA</sequence>
<reference evidence="1" key="1">
    <citation type="journal article" date="2014" name="Front. Microbiol.">
        <title>High frequency of phylogenetically diverse reductive dehalogenase-homologous genes in deep subseafloor sedimentary metagenomes.</title>
        <authorList>
            <person name="Kawai M."/>
            <person name="Futagami T."/>
            <person name="Toyoda A."/>
            <person name="Takaki Y."/>
            <person name="Nishi S."/>
            <person name="Hori S."/>
            <person name="Arai W."/>
            <person name="Tsubouchi T."/>
            <person name="Morono Y."/>
            <person name="Uchiyama I."/>
            <person name="Ito T."/>
            <person name="Fujiyama A."/>
            <person name="Inagaki F."/>
            <person name="Takami H."/>
        </authorList>
    </citation>
    <scope>NUCLEOTIDE SEQUENCE</scope>
    <source>
        <strain evidence="1">Expedition CK06-06</strain>
    </source>
</reference>
<name>X1HWG8_9ZZZZ</name>
<gene>
    <name evidence="1" type="ORF">S03H2_51508</name>
</gene>